<evidence type="ECO:0000313" key="2">
    <source>
        <dbReference type="EMBL" id="RXZ60997.1"/>
    </source>
</evidence>
<comment type="caution">
    <text evidence="2">The sequence shown here is derived from an EMBL/GenBank/DDBJ whole genome shotgun (WGS) entry which is preliminary data.</text>
</comment>
<name>A0A4Q2KAJ0_9FIRM</name>
<organism evidence="2 3">
    <name type="scientific">Candidatus Borkfalkia ceftriaxoniphila</name>
    <dbReference type="NCBI Taxonomy" id="2508949"/>
    <lineage>
        <taxon>Bacteria</taxon>
        <taxon>Bacillati</taxon>
        <taxon>Bacillota</taxon>
        <taxon>Clostridia</taxon>
        <taxon>Christensenellales</taxon>
        <taxon>Christensenellaceae</taxon>
        <taxon>Candidatus Borkfalkia</taxon>
    </lineage>
</organism>
<accession>A0A4Q2KAJ0</accession>
<proteinExistence type="predicted"/>
<dbReference type="Pfam" id="PF23343">
    <property type="entry name" value="REP_ORF2-G2P"/>
    <property type="match status" value="1"/>
</dbReference>
<protein>
    <recommendedName>
        <fullName evidence="1">Replication-associated protein ORF2/G2P domain-containing protein</fullName>
    </recommendedName>
</protein>
<keyword evidence="3" id="KW-1185">Reference proteome</keyword>
<reference evidence="2 3" key="1">
    <citation type="journal article" date="2019" name="Gut">
        <title>Antibiotics-induced monodominance of a novel gut bacterial order.</title>
        <authorList>
            <person name="Hildebrand F."/>
            <person name="Moitinho-Silva L."/>
            <person name="Blasche S."/>
            <person name="Jahn M.T."/>
            <person name="Gossmann T.I."/>
            <person name="Heuerta-Cepas J."/>
            <person name="Hercog R."/>
            <person name="Luetge M."/>
            <person name="Bahram M."/>
            <person name="Pryszlak A."/>
            <person name="Alves R.J."/>
            <person name="Waszak S.M."/>
            <person name="Zhu A."/>
            <person name="Ye L."/>
            <person name="Costea P.I."/>
            <person name="Aalvink S."/>
            <person name="Belzer C."/>
            <person name="Forslund S.K."/>
            <person name="Sunagawa S."/>
            <person name="Hentschel U."/>
            <person name="Merten C."/>
            <person name="Patil K.R."/>
            <person name="Benes V."/>
            <person name="Bork P."/>
        </authorList>
    </citation>
    <scope>NUCLEOTIDE SEQUENCE [LARGE SCALE GENOMIC DNA]</scope>
    <source>
        <strain evidence="2 3">HDS1380</strain>
    </source>
</reference>
<dbReference type="InterPro" id="IPR056906">
    <property type="entry name" value="ORF2/G2P_dom"/>
</dbReference>
<dbReference type="EMBL" id="SDOZ01000002">
    <property type="protein sequence ID" value="RXZ60997.1"/>
    <property type="molecule type" value="Genomic_DNA"/>
</dbReference>
<dbReference type="OrthoDB" id="1841662at2"/>
<dbReference type="AlphaFoldDB" id="A0A4Q2KAJ0"/>
<dbReference type="Proteomes" id="UP000291269">
    <property type="component" value="Unassembled WGS sequence"/>
</dbReference>
<dbReference type="RefSeq" id="WP_129223231.1">
    <property type="nucleotide sequence ID" value="NZ_SDOZ01000002.1"/>
</dbReference>
<evidence type="ECO:0000259" key="1">
    <source>
        <dbReference type="Pfam" id="PF23343"/>
    </source>
</evidence>
<feature type="domain" description="Replication-associated protein ORF2/G2P" evidence="1">
    <location>
        <begin position="130"/>
        <end position="251"/>
    </location>
</feature>
<gene>
    <name evidence="2" type="ORF">ESZ91_01030</name>
</gene>
<sequence>MEATALQPYYGNDCPFNKTYKIYSDGSHYIARPQVKGIARKYKKRPQTEIDVLFDEFYKVGVRSVLDEKDKSIETRTAKLVPFILTGLEDYFPYYPDLEKYVRENVERKERNAWQREKRFRRKAYLNKWNFFVTFTYSNRKHTEETFKRKLRKCLANLATRRGWRFMGVPERGEKTNRLHYHFLVYIPRGEMVGVLTKKRDYSMKTGKLEETFSNSFFERKFGRNDFEELNVMEMKSGEAVGYLLKYLRKTGERVIYSRGIPTEIEKRLDESVFAAAFENDNACRQVLFDNVIEWKRDIYPLTRQREPIAA</sequence>
<evidence type="ECO:0000313" key="3">
    <source>
        <dbReference type="Proteomes" id="UP000291269"/>
    </source>
</evidence>